<name>A0A8J3XSP9_9ACTN</name>
<reference evidence="2" key="1">
    <citation type="submission" date="2021-01" db="EMBL/GenBank/DDBJ databases">
        <title>Whole genome shotgun sequence of Planotetraspora silvatica NBRC 100141.</title>
        <authorList>
            <person name="Komaki H."/>
            <person name="Tamura T."/>
        </authorList>
    </citation>
    <scope>NUCLEOTIDE SEQUENCE</scope>
    <source>
        <strain evidence="2">NBRC 100141</strain>
    </source>
</reference>
<evidence type="ECO:0000256" key="1">
    <source>
        <dbReference type="SAM" id="Phobius"/>
    </source>
</evidence>
<accession>A0A8J3XSP9</accession>
<feature type="transmembrane region" description="Helical" evidence="1">
    <location>
        <begin position="190"/>
        <end position="207"/>
    </location>
</feature>
<dbReference type="EMBL" id="BOOQ01000055">
    <property type="protein sequence ID" value="GII50736.1"/>
    <property type="molecule type" value="Genomic_DNA"/>
</dbReference>
<feature type="transmembrane region" description="Helical" evidence="1">
    <location>
        <begin position="87"/>
        <end position="108"/>
    </location>
</feature>
<keyword evidence="1" id="KW-1133">Transmembrane helix</keyword>
<dbReference type="Proteomes" id="UP000644610">
    <property type="component" value="Unassembled WGS sequence"/>
</dbReference>
<dbReference type="RefSeq" id="WP_203980219.1">
    <property type="nucleotide sequence ID" value="NZ_BAAAKY010000019.1"/>
</dbReference>
<comment type="caution">
    <text evidence="2">The sequence shown here is derived from an EMBL/GenBank/DDBJ whole genome shotgun (WGS) entry which is preliminary data.</text>
</comment>
<gene>
    <name evidence="2" type="ORF">Psi02_71600</name>
</gene>
<feature type="transmembrane region" description="Helical" evidence="1">
    <location>
        <begin position="50"/>
        <end position="67"/>
    </location>
</feature>
<protein>
    <submittedName>
        <fullName evidence="2">ABC transporter</fullName>
    </submittedName>
</protein>
<proteinExistence type="predicted"/>
<keyword evidence="3" id="KW-1185">Reference proteome</keyword>
<organism evidence="2 3">
    <name type="scientific">Planotetraspora silvatica</name>
    <dbReference type="NCBI Taxonomy" id="234614"/>
    <lineage>
        <taxon>Bacteria</taxon>
        <taxon>Bacillati</taxon>
        <taxon>Actinomycetota</taxon>
        <taxon>Actinomycetes</taxon>
        <taxon>Streptosporangiales</taxon>
        <taxon>Streptosporangiaceae</taxon>
        <taxon>Planotetraspora</taxon>
    </lineage>
</organism>
<keyword evidence="1" id="KW-0812">Transmembrane</keyword>
<evidence type="ECO:0000313" key="2">
    <source>
        <dbReference type="EMBL" id="GII50736.1"/>
    </source>
</evidence>
<evidence type="ECO:0000313" key="3">
    <source>
        <dbReference type="Proteomes" id="UP000644610"/>
    </source>
</evidence>
<dbReference type="AlphaFoldDB" id="A0A8J3XSP9"/>
<feature type="transmembrane region" description="Helical" evidence="1">
    <location>
        <begin position="120"/>
        <end position="142"/>
    </location>
</feature>
<sequence>MNARTLYLLLRPTAHAVKWRPMVAGATLGLAILLVPEALTSRLTDAHLTTLARIAAICVALGAAFLLDDPATRSTLTVPTPRLARNLVRVALAGPAVALWWALTLGLAKTTGHHAAAAHLPVAALTLEAATLLATALALSAIAQRRTVDGNTSVVAAPAVLLLVAVAWFLPHPVELVLRPTDPHWTASHYNWAAALATALVAFLWASHERA</sequence>
<feature type="transmembrane region" description="Helical" evidence="1">
    <location>
        <begin position="154"/>
        <end position="170"/>
    </location>
</feature>
<keyword evidence="1" id="KW-0472">Membrane</keyword>